<reference evidence="8" key="2">
    <citation type="journal article" date="2021" name="Syst. Appl. Microbiol.">
        <title>Roseomonas hellenica sp. nov., isolated from roots of wild-growing Alkanna tinctoria.</title>
        <authorList>
            <person name="Rat A."/>
            <person name="Naranjo H.D."/>
            <person name="Lebbe L."/>
            <person name="Cnockaert M."/>
            <person name="Krigas N."/>
            <person name="Grigoriadou K."/>
            <person name="Maloupa E."/>
            <person name="Willems A."/>
        </authorList>
    </citation>
    <scope>NUCLEOTIDE SEQUENCE</scope>
    <source>
        <strain evidence="8">LMG 31228</strain>
    </source>
</reference>
<dbReference type="Gene3D" id="3.30.870.10">
    <property type="entry name" value="Endonuclease Chain A"/>
    <property type="match status" value="1"/>
</dbReference>
<organism evidence="8 9">
    <name type="scientific">Neoroseomonas eburnea</name>
    <dbReference type="NCBI Taxonomy" id="1346889"/>
    <lineage>
        <taxon>Bacteria</taxon>
        <taxon>Pseudomonadati</taxon>
        <taxon>Pseudomonadota</taxon>
        <taxon>Alphaproteobacteria</taxon>
        <taxon>Acetobacterales</taxon>
        <taxon>Acetobacteraceae</taxon>
        <taxon>Neoroseomonas</taxon>
    </lineage>
</organism>
<dbReference type="SUPFAM" id="SSF52540">
    <property type="entry name" value="P-loop containing nucleoside triphosphate hydrolases"/>
    <property type="match status" value="2"/>
</dbReference>
<keyword evidence="1" id="KW-0547">Nucleotide-binding</keyword>
<dbReference type="InterPro" id="IPR049730">
    <property type="entry name" value="SNF2/RAD54-like_C"/>
</dbReference>
<keyword evidence="4" id="KW-0067">ATP-binding</keyword>
<dbReference type="Proteomes" id="UP001138709">
    <property type="component" value="Unassembled WGS sequence"/>
</dbReference>
<keyword evidence="3 8" id="KW-0347">Helicase</keyword>
<dbReference type="Gene3D" id="3.40.50.300">
    <property type="entry name" value="P-loop containing nucleotide triphosphate hydrolases"/>
    <property type="match status" value="1"/>
</dbReference>
<feature type="domain" description="Helicase C-terminal" evidence="7">
    <location>
        <begin position="754"/>
        <end position="923"/>
    </location>
</feature>
<protein>
    <submittedName>
        <fullName evidence="8">DEAD/DEAH box helicase family protein</fullName>
    </submittedName>
</protein>
<feature type="region of interest" description="Disordered" evidence="5">
    <location>
        <begin position="235"/>
        <end position="261"/>
    </location>
</feature>
<proteinExistence type="predicted"/>
<dbReference type="PROSITE" id="PS51192">
    <property type="entry name" value="HELICASE_ATP_BIND_1"/>
    <property type="match status" value="1"/>
</dbReference>
<dbReference type="InterPro" id="IPR001650">
    <property type="entry name" value="Helicase_C-like"/>
</dbReference>
<gene>
    <name evidence="8" type="ORF">GXW74_02460</name>
</gene>
<dbReference type="Pfam" id="PF00271">
    <property type="entry name" value="Helicase_C"/>
    <property type="match status" value="1"/>
</dbReference>
<dbReference type="PANTHER" id="PTHR45766:SF6">
    <property type="entry name" value="SWI_SNF-RELATED MATRIX-ASSOCIATED ACTIN-DEPENDENT REGULATOR OF CHROMATIN SUBFAMILY A-LIKE PROTEIN 1"/>
    <property type="match status" value="1"/>
</dbReference>
<evidence type="ECO:0000256" key="4">
    <source>
        <dbReference type="ARBA" id="ARBA00022840"/>
    </source>
</evidence>
<dbReference type="CDD" id="cd09179">
    <property type="entry name" value="PLDc_N_DEXD_a"/>
    <property type="match status" value="1"/>
</dbReference>
<evidence type="ECO:0000259" key="7">
    <source>
        <dbReference type="PROSITE" id="PS51194"/>
    </source>
</evidence>
<dbReference type="InterPro" id="IPR038718">
    <property type="entry name" value="SNF2-like_sf"/>
</dbReference>
<sequence length="1064" mass="117596">MPVLSDFQWRLRYTPEDGDLVAGLYVPLLSCAERYDRLTGYFSATALALAARGIEGLALNNGSMRLVVGCTLGPDEVAAIERGEALRTAVGRRLTALPLEPGDDAARQGLEILAWLVEQGRLEVKVAVPCDSNRRPLSGTAIFHEKAGIVEDKTGQKVAFSGSLNETAAGWTQNFESLHVFTSWGDPARVALEEEHFAKLWADKAKRALVVDVPQAAREDLLRFLPDPGELPAAMKAAKTKQATPKPEPVAAPEPESAPVAVPPVDRRRRVWAAIARAPLQPVGGERVAEATSTVTPWPHQVRAFERMYRAWPPRLLIADEVGLGKSLQAGLVMRQAMLAGRAKRILLMAPKAVVKQWQIELREKLNLNWPIYDGGKLCWFPSPAMAGGHERAVSRADWHKEPFVLVSSHLLRRTERQREVLEAADPWDLVVLDEAHHARRRGAGSAQESGPNALLRLMRGLRARTQGLVLLTATPMQVHPVEVWDLLQLLGLPPEWSEGAFLRFFEDAAKDNPSHEALDRMAVLFRAAERAFGEVEPAALQSLGLTSALRARKVLAALRDPASVPRRQLEADQRRAAVALMRRNSPVARLVSRHTRDLLRRYHKQGKLSTRIADRDVRDEFIELSADERIIYDAVEDYISSTYNAVAARGATAQERSAVGFVMTIYRRRLASSFHALRCTLEAHMASIADPAKAGALLAAELDEEVDEDEADAPEEDEAERLAKQALALEEKSDIERLLAMIRRLPPDTKLQKLRAEIAALRAEGFEQVMVFTGFTDTMDLLRRELSADGGSRIMCFSGRGGEVQSQDGTWRVISRDEVKRRFREGAAEILLCTDAAAEGLNFQFCGALINYDSPWNPMRVEQRIGRIDRLGQRFERIRIVNLHYADTVEADVYMALRRRIGLFQSVVGGLQPILARMPRLLGERVLTGDGRAAVEDVERAVDAARAEGGGFDLDTAVASDLEEPVRPVPALTLDDLDWVISDPALLPPGTEVRRLDGQSYGLLLPGRTELRVTTDPSFYDDHADATELWSPGSPVFPNAAELAAGEEGESFQRVRGMSTRSA</sequence>
<dbReference type="Gene3D" id="3.40.50.10810">
    <property type="entry name" value="Tandem AAA-ATPase domain"/>
    <property type="match status" value="1"/>
</dbReference>
<dbReference type="PANTHER" id="PTHR45766">
    <property type="entry name" value="DNA ANNEALING HELICASE AND ENDONUCLEASE ZRANB3 FAMILY MEMBER"/>
    <property type="match status" value="1"/>
</dbReference>
<reference evidence="8" key="1">
    <citation type="submission" date="2020-01" db="EMBL/GenBank/DDBJ databases">
        <authorList>
            <person name="Rat A."/>
        </authorList>
    </citation>
    <scope>NUCLEOTIDE SEQUENCE</scope>
    <source>
        <strain evidence="8">LMG 31228</strain>
    </source>
</reference>
<keyword evidence="9" id="KW-1185">Reference proteome</keyword>
<dbReference type="InterPro" id="IPR057342">
    <property type="entry name" value="DEXDc_RapA"/>
</dbReference>
<dbReference type="InterPro" id="IPR027417">
    <property type="entry name" value="P-loop_NTPase"/>
</dbReference>
<feature type="domain" description="Helicase ATP-binding" evidence="6">
    <location>
        <begin position="307"/>
        <end position="494"/>
    </location>
</feature>
<dbReference type="InterPro" id="IPR014001">
    <property type="entry name" value="Helicase_ATP-bd"/>
</dbReference>
<evidence type="ECO:0000313" key="8">
    <source>
        <dbReference type="EMBL" id="MBR0679336.1"/>
    </source>
</evidence>
<dbReference type="Pfam" id="PF00176">
    <property type="entry name" value="SNF2-rel_dom"/>
    <property type="match status" value="1"/>
</dbReference>
<dbReference type="SMART" id="SM00490">
    <property type="entry name" value="HELICc"/>
    <property type="match status" value="1"/>
</dbReference>
<feature type="compositionally biased region" description="Low complexity" evidence="5">
    <location>
        <begin position="235"/>
        <end position="245"/>
    </location>
</feature>
<dbReference type="SMART" id="SM00487">
    <property type="entry name" value="DEXDc"/>
    <property type="match status" value="1"/>
</dbReference>
<evidence type="ECO:0000256" key="3">
    <source>
        <dbReference type="ARBA" id="ARBA00022806"/>
    </source>
</evidence>
<dbReference type="RefSeq" id="WP_211844698.1">
    <property type="nucleotide sequence ID" value="NZ_JAAEDL010000002.1"/>
</dbReference>
<dbReference type="InterPro" id="IPR000330">
    <property type="entry name" value="SNF2_N"/>
</dbReference>
<evidence type="ECO:0000256" key="5">
    <source>
        <dbReference type="SAM" id="MobiDB-lite"/>
    </source>
</evidence>
<evidence type="ECO:0000256" key="2">
    <source>
        <dbReference type="ARBA" id="ARBA00022801"/>
    </source>
</evidence>
<dbReference type="CDD" id="cd18793">
    <property type="entry name" value="SF2_C_SNF"/>
    <property type="match status" value="1"/>
</dbReference>
<dbReference type="EMBL" id="JAAEDL010000002">
    <property type="protein sequence ID" value="MBR0679336.1"/>
    <property type="molecule type" value="Genomic_DNA"/>
</dbReference>
<dbReference type="CDD" id="cd18011">
    <property type="entry name" value="DEXDc_RapA"/>
    <property type="match status" value="1"/>
</dbReference>
<dbReference type="GO" id="GO:0016787">
    <property type="term" value="F:hydrolase activity"/>
    <property type="evidence" value="ECO:0007669"/>
    <property type="project" value="UniProtKB-KW"/>
</dbReference>
<keyword evidence="2" id="KW-0378">Hydrolase</keyword>
<evidence type="ECO:0000313" key="9">
    <source>
        <dbReference type="Proteomes" id="UP001138709"/>
    </source>
</evidence>
<dbReference type="GO" id="GO:0005524">
    <property type="term" value="F:ATP binding"/>
    <property type="evidence" value="ECO:0007669"/>
    <property type="project" value="UniProtKB-KW"/>
</dbReference>
<comment type="caution">
    <text evidence="8">The sequence shown here is derived from an EMBL/GenBank/DDBJ whole genome shotgun (WGS) entry which is preliminary data.</text>
</comment>
<name>A0A9X9X6K0_9PROT</name>
<dbReference type="GO" id="GO:0004386">
    <property type="term" value="F:helicase activity"/>
    <property type="evidence" value="ECO:0007669"/>
    <property type="project" value="UniProtKB-KW"/>
</dbReference>
<evidence type="ECO:0000259" key="6">
    <source>
        <dbReference type="PROSITE" id="PS51192"/>
    </source>
</evidence>
<dbReference type="PROSITE" id="PS51194">
    <property type="entry name" value="HELICASE_CTER"/>
    <property type="match status" value="1"/>
</dbReference>
<accession>A0A9X9X6K0</accession>
<dbReference type="AlphaFoldDB" id="A0A9X9X6K0"/>
<evidence type="ECO:0000256" key="1">
    <source>
        <dbReference type="ARBA" id="ARBA00022741"/>
    </source>
</evidence>